<feature type="domain" description="ParB-like N-terminal" evidence="10">
    <location>
        <begin position="220"/>
        <end position="314"/>
    </location>
</feature>
<comment type="caution">
    <text evidence="11">The sequence shown here is derived from an EMBL/GenBank/DDBJ whole genome shotgun (WGS) entry which is preliminary data.</text>
</comment>
<dbReference type="GO" id="GO:0005737">
    <property type="term" value="C:cytoplasm"/>
    <property type="evidence" value="ECO:0007669"/>
    <property type="project" value="TreeGrafter"/>
</dbReference>
<dbReference type="GO" id="GO:0005524">
    <property type="term" value="F:ATP binding"/>
    <property type="evidence" value="ECO:0007669"/>
    <property type="project" value="UniProtKB-KW"/>
</dbReference>
<keyword evidence="3" id="KW-0488">Methylation</keyword>
<dbReference type="EC" id="1.8.98.2" evidence="2"/>
<evidence type="ECO:0000256" key="8">
    <source>
        <dbReference type="ARBA" id="ARBA00023157"/>
    </source>
</evidence>
<protein>
    <recommendedName>
        <fullName evidence="2">sulfiredoxin</fullName>
        <ecNumber evidence="2">1.8.98.2</ecNumber>
    </recommendedName>
</protein>
<dbReference type="InterPro" id="IPR003115">
    <property type="entry name" value="ParB_N"/>
</dbReference>
<evidence type="ECO:0000256" key="1">
    <source>
        <dbReference type="ARBA" id="ARBA00009609"/>
    </source>
</evidence>
<dbReference type="SUPFAM" id="SSF110849">
    <property type="entry name" value="ParB/Sulfiredoxin"/>
    <property type="match status" value="1"/>
</dbReference>
<reference evidence="11 12" key="1">
    <citation type="submission" date="2024-04" db="EMBL/GenBank/DDBJ databases">
        <authorList>
            <consortium name="Genoscope - CEA"/>
            <person name="William W."/>
        </authorList>
    </citation>
    <scope>NUCLEOTIDE SEQUENCE [LARGE SCALE GENOMIC DNA]</scope>
</reference>
<dbReference type="AlphaFoldDB" id="A0AAV2ID47"/>
<evidence type="ECO:0000256" key="7">
    <source>
        <dbReference type="ARBA" id="ARBA00023002"/>
    </source>
</evidence>
<keyword evidence="7" id="KW-0560">Oxidoreductase</keyword>
<keyword evidence="8" id="KW-1015">Disulfide bond</keyword>
<accession>A0AAV2ID47</accession>
<comment type="similarity">
    <text evidence="1">Belongs to the sulfiredoxin family.</text>
</comment>
<comment type="catalytic activity">
    <reaction evidence="9">
        <text>S-hydroxy-S-oxy-L-cysteinyl-[peroxiredoxin] + [protein]-dithiol + ATP = S-hydroxy-L-cysteinyl-[peroxiredoxin] + [protein]-disulfide + ADP + phosphate</text>
        <dbReference type="Rhea" id="RHEA:17545"/>
        <dbReference type="Rhea" id="RHEA-COMP:10593"/>
        <dbReference type="Rhea" id="RHEA-COMP:10594"/>
        <dbReference type="Rhea" id="RHEA-COMP:13681"/>
        <dbReference type="Rhea" id="RHEA-COMP:17976"/>
        <dbReference type="ChEBI" id="CHEBI:29950"/>
        <dbReference type="ChEBI" id="CHEBI:30616"/>
        <dbReference type="ChEBI" id="CHEBI:43474"/>
        <dbReference type="ChEBI" id="CHEBI:50058"/>
        <dbReference type="ChEBI" id="CHEBI:61973"/>
        <dbReference type="ChEBI" id="CHEBI:61974"/>
        <dbReference type="ChEBI" id="CHEBI:456216"/>
        <dbReference type="EC" id="1.8.98.2"/>
    </reaction>
</comment>
<sequence>MTQHYLGYTYVSRFQLSLCAVSVVGLRPSLGFHTTRTTDTASSRKPKFNLTFSSSTILNTNYVFVVILKWLSLTSILHLKLCLSSVPENKQIIEHHFTGGYSTNTNRPIISGISHLLNFEPKSKPCPSSSFIRFNDKQSPSTFTSGFFCKKRTSSGPACPHSHNFKGCETSLVLDKTLQSETEVMSQPEDQTQIKDTKESPCKILSDHLTVHGAHITEVHEVPMRVLIRPIPSILDEEKVASLMNTIESVETRENVPPIEVLWITGRKGGDYYYSFGGCHRYEAYKRLKRETIPCKLFKSTVEDLKTYLGGSTPDLL</sequence>
<dbReference type="PANTHER" id="PTHR21348:SF2">
    <property type="entry name" value="SULFIREDOXIN-1"/>
    <property type="match status" value="1"/>
</dbReference>
<keyword evidence="6" id="KW-0049">Antioxidant</keyword>
<evidence type="ECO:0000313" key="11">
    <source>
        <dbReference type="EMBL" id="CAL1544609.1"/>
    </source>
</evidence>
<keyword evidence="12" id="KW-1185">Reference proteome</keyword>
<name>A0AAV2ID47_LYMST</name>
<evidence type="ECO:0000256" key="3">
    <source>
        <dbReference type="ARBA" id="ARBA00022481"/>
    </source>
</evidence>
<evidence type="ECO:0000256" key="4">
    <source>
        <dbReference type="ARBA" id="ARBA00022741"/>
    </source>
</evidence>
<dbReference type="FunFam" id="3.90.1530.10:FF:000001">
    <property type="entry name" value="Sulfiredoxin"/>
    <property type="match status" value="1"/>
</dbReference>
<dbReference type="InterPro" id="IPR016692">
    <property type="entry name" value="Sulfiredoxin"/>
</dbReference>
<dbReference type="GO" id="GO:0034599">
    <property type="term" value="P:cellular response to oxidative stress"/>
    <property type="evidence" value="ECO:0007669"/>
    <property type="project" value="TreeGrafter"/>
</dbReference>
<evidence type="ECO:0000256" key="9">
    <source>
        <dbReference type="ARBA" id="ARBA00047514"/>
    </source>
</evidence>
<dbReference type="Gene3D" id="3.90.1530.10">
    <property type="entry name" value="Conserved hypothetical protein from pyrococcus furiosus pfu- 392566-001, ParB domain"/>
    <property type="match status" value="1"/>
</dbReference>
<dbReference type="InterPro" id="IPR036086">
    <property type="entry name" value="ParB/Sulfiredoxin_sf"/>
</dbReference>
<evidence type="ECO:0000259" key="10">
    <source>
        <dbReference type="SMART" id="SM00470"/>
    </source>
</evidence>
<evidence type="ECO:0000256" key="2">
    <source>
        <dbReference type="ARBA" id="ARBA00013055"/>
    </source>
</evidence>
<evidence type="ECO:0000256" key="6">
    <source>
        <dbReference type="ARBA" id="ARBA00022862"/>
    </source>
</evidence>
<gene>
    <name evidence="11" type="ORF">GSLYS_00018122001</name>
</gene>
<keyword evidence="5" id="KW-0067">ATP-binding</keyword>
<evidence type="ECO:0000313" key="12">
    <source>
        <dbReference type="Proteomes" id="UP001497497"/>
    </source>
</evidence>
<dbReference type="Pfam" id="PF02195">
    <property type="entry name" value="ParB_N"/>
    <property type="match status" value="1"/>
</dbReference>
<dbReference type="GO" id="GO:0032542">
    <property type="term" value="F:sulfiredoxin activity"/>
    <property type="evidence" value="ECO:0007669"/>
    <property type="project" value="UniProtKB-EC"/>
</dbReference>
<proteinExistence type="inferred from homology"/>
<keyword evidence="4" id="KW-0547">Nucleotide-binding</keyword>
<dbReference type="EMBL" id="CAXITT010000634">
    <property type="protein sequence ID" value="CAL1544609.1"/>
    <property type="molecule type" value="Genomic_DNA"/>
</dbReference>
<dbReference type="Proteomes" id="UP001497497">
    <property type="component" value="Unassembled WGS sequence"/>
</dbReference>
<evidence type="ECO:0000256" key="5">
    <source>
        <dbReference type="ARBA" id="ARBA00022840"/>
    </source>
</evidence>
<dbReference type="CDD" id="cd16395">
    <property type="entry name" value="Srx"/>
    <property type="match status" value="1"/>
</dbReference>
<dbReference type="PANTHER" id="PTHR21348">
    <property type="match status" value="1"/>
</dbReference>
<organism evidence="11 12">
    <name type="scientific">Lymnaea stagnalis</name>
    <name type="common">Great pond snail</name>
    <name type="synonym">Helix stagnalis</name>
    <dbReference type="NCBI Taxonomy" id="6523"/>
    <lineage>
        <taxon>Eukaryota</taxon>
        <taxon>Metazoa</taxon>
        <taxon>Spiralia</taxon>
        <taxon>Lophotrochozoa</taxon>
        <taxon>Mollusca</taxon>
        <taxon>Gastropoda</taxon>
        <taxon>Heterobranchia</taxon>
        <taxon>Euthyneura</taxon>
        <taxon>Panpulmonata</taxon>
        <taxon>Hygrophila</taxon>
        <taxon>Lymnaeoidea</taxon>
        <taxon>Lymnaeidae</taxon>
        <taxon>Lymnaea</taxon>
    </lineage>
</organism>
<dbReference type="SMART" id="SM00470">
    <property type="entry name" value="ParB"/>
    <property type="match status" value="1"/>
</dbReference>